<keyword evidence="6" id="KW-1185">Reference proteome</keyword>
<evidence type="ECO:0000256" key="3">
    <source>
        <dbReference type="ARBA" id="ARBA00022737"/>
    </source>
</evidence>
<dbReference type="Pfam" id="PF13855">
    <property type="entry name" value="LRR_8"/>
    <property type="match status" value="1"/>
</dbReference>
<gene>
    <name evidence="5" type="ORF">MNOR_LOCUS15041</name>
</gene>
<dbReference type="PANTHER" id="PTHR24364:SF18">
    <property type="entry name" value="LP06937P"/>
    <property type="match status" value="1"/>
</dbReference>
<proteinExistence type="predicted"/>
<comment type="caution">
    <text evidence="5">The sequence shown here is derived from an EMBL/GenBank/DDBJ whole genome shotgun (WGS) entry which is preliminary data.</text>
</comment>
<feature type="non-terminal residue" evidence="5">
    <location>
        <position position="1"/>
    </location>
</feature>
<dbReference type="SUPFAM" id="SSF52058">
    <property type="entry name" value="L domain-like"/>
    <property type="match status" value="1"/>
</dbReference>
<dbReference type="InterPro" id="IPR032675">
    <property type="entry name" value="LRR_dom_sf"/>
</dbReference>
<evidence type="ECO:0000313" key="5">
    <source>
        <dbReference type="EMBL" id="CAL4094014.1"/>
    </source>
</evidence>
<evidence type="ECO:0000313" key="6">
    <source>
        <dbReference type="Proteomes" id="UP001497623"/>
    </source>
</evidence>
<dbReference type="Proteomes" id="UP001497623">
    <property type="component" value="Unassembled WGS sequence"/>
</dbReference>
<accession>A0AAV2QRD6</accession>
<dbReference type="PANTHER" id="PTHR24364">
    <property type="entry name" value="LP06937P"/>
    <property type="match status" value="1"/>
</dbReference>
<keyword evidence="2 4" id="KW-0732">Signal</keyword>
<evidence type="ECO:0000256" key="1">
    <source>
        <dbReference type="ARBA" id="ARBA00022614"/>
    </source>
</evidence>
<organism evidence="5 6">
    <name type="scientific">Meganyctiphanes norvegica</name>
    <name type="common">Northern krill</name>
    <name type="synonym">Thysanopoda norvegica</name>
    <dbReference type="NCBI Taxonomy" id="48144"/>
    <lineage>
        <taxon>Eukaryota</taxon>
        <taxon>Metazoa</taxon>
        <taxon>Ecdysozoa</taxon>
        <taxon>Arthropoda</taxon>
        <taxon>Crustacea</taxon>
        <taxon>Multicrustacea</taxon>
        <taxon>Malacostraca</taxon>
        <taxon>Eumalacostraca</taxon>
        <taxon>Eucarida</taxon>
        <taxon>Euphausiacea</taxon>
        <taxon>Euphausiidae</taxon>
        <taxon>Meganyctiphanes</taxon>
    </lineage>
</organism>
<dbReference type="Gene3D" id="3.80.10.10">
    <property type="entry name" value="Ribonuclease Inhibitor"/>
    <property type="match status" value="1"/>
</dbReference>
<feature type="signal peptide" evidence="4">
    <location>
        <begin position="1"/>
        <end position="24"/>
    </location>
</feature>
<protein>
    <recommendedName>
        <fullName evidence="7">Oplophorus-luciferin 2-monooxygenase non-catalytic subunit</fullName>
    </recommendedName>
</protein>
<dbReference type="InterPro" id="IPR003591">
    <property type="entry name" value="Leu-rich_rpt_typical-subtyp"/>
</dbReference>
<name>A0AAV2QRD6_MEGNR</name>
<evidence type="ECO:0008006" key="7">
    <source>
        <dbReference type="Google" id="ProtNLM"/>
    </source>
</evidence>
<sequence length="346" mass="38530">VTLLRQAMKTCIITLVFLLACASCQIADRRTTSDVHVKQDGRHQPEYYGYEQYCPDAEDIAPCVCIQDSVSNAVALDCSSVENEEQLKQIFKADFPFKNFHKFYLLFNNNIKVLEAGVFNGISFEQIDIKYTDLEVVELQALDSSYETATEMRLYENKITSFPFDELSHFSKLRHFDISINSLSVIPVDGFHGLTALEVLDISNNNADIVGTFQDLPNLRDIWLAYNAITNIPAQFIKTGSSHLSYISLKDNNIVSVEPGAFDIVNGLGINMVGNSLSTLDEATWRPNLEAGLPGGHLWAADNPLVCGCDIAWLFGEDQLLEHVEAATCTDGEHLDNLDPSIFDNC</sequence>
<dbReference type="AlphaFoldDB" id="A0AAV2QRD6"/>
<evidence type="ECO:0000256" key="4">
    <source>
        <dbReference type="SAM" id="SignalP"/>
    </source>
</evidence>
<dbReference type="GO" id="GO:0016020">
    <property type="term" value="C:membrane"/>
    <property type="evidence" value="ECO:0007669"/>
    <property type="project" value="TreeGrafter"/>
</dbReference>
<dbReference type="SMART" id="SM00369">
    <property type="entry name" value="LRR_TYP"/>
    <property type="match status" value="4"/>
</dbReference>
<keyword evidence="1" id="KW-0433">Leucine-rich repeat</keyword>
<feature type="chain" id="PRO_5043886887" description="Oplophorus-luciferin 2-monooxygenase non-catalytic subunit" evidence="4">
    <location>
        <begin position="25"/>
        <end position="346"/>
    </location>
</feature>
<dbReference type="InterPro" id="IPR052286">
    <property type="entry name" value="Wnt_signaling_inhibitor"/>
</dbReference>
<dbReference type="InterPro" id="IPR001611">
    <property type="entry name" value="Leu-rich_rpt"/>
</dbReference>
<dbReference type="EMBL" id="CAXKWB010009240">
    <property type="protein sequence ID" value="CAL4094014.1"/>
    <property type="molecule type" value="Genomic_DNA"/>
</dbReference>
<keyword evidence="3" id="KW-0677">Repeat</keyword>
<evidence type="ECO:0000256" key="2">
    <source>
        <dbReference type="ARBA" id="ARBA00022729"/>
    </source>
</evidence>
<reference evidence="5 6" key="1">
    <citation type="submission" date="2024-05" db="EMBL/GenBank/DDBJ databases">
        <authorList>
            <person name="Wallberg A."/>
        </authorList>
    </citation>
    <scope>NUCLEOTIDE SEQUENCE [LARGE SCALE GENOMIC DNA]</scope>
</reference>